<dbReference type="EMBL" id="BSOW01000024">
    <property type="protein sequence ID" value="GLR89301.1"/>
    <property type="molecule type" value="Genomic_DNA"/>
</dbReference>
<sequence length="99" mass="10400">MDTRVKPAYDELLLGEHPPLVNPSPLGCRPYEGMRMDMMAMVSSMLTAQQGALQSNIAATVTKQNMDAEKSAVLTLLGAGQPSRANVGAGIGNNLNVTA</sequence>
<evidence type="ECO:0008006" key="3">
    <source>
        <dbReference type="Google" id="ProtNLM"/>
    </source>
</evidence>
<accession>A0ABQ6B9G4</accession>
<gene>
    <name evidence="1" type="ORF">GCM10007857_60140</name>
</gene>
<name>A0ABQ6B9G4_9BRAD</name>
<proteinExistence type="predicted"/>
<evidence type="ECO:0000313" key="1">
    <source>
        <dbReference type="EMBL" id="GLR89301.1"/>
    </source>
</evidence>
<evidence type="ECO:0000313" key="2">
    <source>
        <dbReference type="Proteomes" id="UP001156905"/>
    </source>
</evidence>
<comment type="caution">
    <text evidence="1">The sequence shown here is derived from an EMBL/GenBank/DDBJ whole genome shotgun (WGS) entry which is preliminary data.</text>
</comment>
<reference evidence="2" key="1">
    <citation type="journal article" date="2019" name="Int. J. Syst. Evol. Microbiol.">
        <title>The Global Catalogue of Microorganisms (GCM) 10K type strain sequencing project: providing services to taxonomists for standard genome sequencing and annotation.</title>
        <authorList>
            <consortium name="The Broad Institute Genomics Platform"/>
            <consortium name="The Broad Institute Genome Sequencing Center for Infectious Disease"/>
            <person name="Wu L."/>
            <person name="Ma J."/>
        </authorList>
    </citation>
    <scope>NUCLEOTIDE SEQUENCE [LARGE SCALE GENOMIC DNA]</scope>
    <source>
        <strain evidence="2">NBRC 102520</strain>
    </source>
</reference>
<keyword evidence="2" id="KW-1185">Reference proteome</keyword>
<protein>
    <recommendedName>
        <fullName evidence="3">Motility protein</fullName>
    </recommendedName>
</protein>
<dbReference type="Proteomes" id="UP001156905">
    <property type="component" value="Unassembled WGS sequence"/>
</dbReference>
<organism evidence="1 2">
    <name type="scientific">Bradyrhizobium iriomotense</name>
    <dbReference type="NCBI Taxonomy" id="441950"/>
    <lineage>
        <taxon>Bacteria</taxon>
        <taxon>Pseudomonadati</taxon>
        <taxon>Pseudomonadota</taxon>
        <taxon>Alphaproteobacteria</taxon>
        <taxon>Hyphomicrobiales</taxon>
        <taxon>Nitrobacteraceae</taxon>
        <taxon>Bradyrhizobium</taxon>
    </lineage>
</organism>